<dbReference type="Gene3D" id="3.20.20.140">
    <property type="entry name" value="Metal-dependent hydrolases"/>
    <property type="match status" value="1"/>
</dbReference>
<protein>
    <submittedName>
        <fullName evidence="5">Phosphotriesterase-related protein</fullName>
    </submittedName>
</protein>
<keyword evidence="1 3" id="KW-0479">Metal-binding</keyword>
<dbReference type="AlphaFoldDB" id="A0A6B1D8I7"/>
<proteinExistence type="inferred from homology"/>
<keyword evidence="2" id="KW-0378">Hydrolase</keyword>
<gene>
    <name evidence="5" type="ORF">F4X14_14905</name>
</gene>
<comment type="caution">
    <text evidence="5">The sequence shown here is derived from an EMBL/GenBank/DDBJ whole genome shotgun (WGS) entry which is preliminary data.</text>
</comment>
<dbReference type="GO" id="GO:0016787">
    <property type="term" value="F:hydrolase activity"/>
    <property type="evidence" value="ECO:0007669"/>
    <property type="project" value="UniProtKB-KW"/>
</dbReference>
<feature type="binding site" evidence="3">
    <location>
        <position position="143"/>
    </location>
    <ligand>
        <name>a divalent metal cation</name>
        <dbReference type="ChEBI" id="CHEBI:60240"/>
        <label>2</label>
    </ligand>
</feature>
<dbReference type="EMBL" id="VXMH01000076">
    <property type="protein sequence ID" value="MYC96251.1"/>
    <property type="molecule type" value="Genomic_DNA"/>
</dbReference>
<dbReference type="SUPFAM" id="SSF51556">
    <property type="entry name" value="Metallo-dependent hydrolases"/>
    <property type="match status" value="1"/>
</dbReference>
<comment type="cofactor">
    <cofactor evidence="3">
        <name>a divalent metal cation</name>
        <dbReference type="ChEBI" id="CHEBI:60240"/>
    </cofactor>
    <text evidence="3">Binds 2 divalent metal cations per subunit.</text>
</comment>
<comment type="similarity">
    <text evidence="4">Belongs to the metallo-dependent hydrolases superfamily. Phosphotriesterase family.</text>
</comment>
<dbReference type="PIRSF" id="PIRSF016839">
    <property type="entry name" value="PhP"/>
    <property type="match status" value="1"/>
</dbReference>
<feature type="binding site" evidence="3">
    <location>
        <position position="21"/>
    </location>
    <ligand>
        <name>a divalent metal cation</name>
        <dbReference type="ChEBI" id="CHEBI:60240"/>
        <label>1</label>
    </ligand>
</feature>
<evidence type="ECO:0000256" key="2">
    <source>
        <dbReference type="ARBA" id="ARBA00022801"/>
    </source>
</evidence>
<dbReference type="CDD" id="cd00530">
    <property type="entry name" value="PTE"/>
    <property type="match status" value="1"/>
</dbReference>
<dbReference type="Pfam" id="PF02126">
    <property type="entry name" value="PTE"/>
    <property type="match status" value="1"/>
</dbReference>
<feature type="binding site" evidence="3">
    <location>
        <position position="23"/>
    </location>
    <ligand>
        <name>a divalent metal cation</name>
        <dbReference type="ChEBI" id="CHEBI:60240"/>
        <label>1</label>
    </ligand>
</feature>
<feature type="binding site" evidence="3">
    <location>
        <position position="261"/>
    </location>
    <ligand>
        <name>a divalent metal cation</name>
        <dbReference type="ChEBI" id="CHEBI:60240"/>
        <label>1</label>
    </ligand>
</feature>
<dbReference type="PANTHER" id="PTHR10819:SF3">
    <property type="entry name" value="PHOSPHOTRIESTERASE-RELATED PROTEIN"/>
    <property type="match status" value="1"/>
</dbReference>
<comment type="caution">
    <text evidence="4">Lacks conserved residue(s) required for the propagation of feature annotation.</text>
</comment>
<evidence type="ECO:0000313" key="5">
    <source>
        <dbReference type="EMBL" id="MYC96251.1"/>
    </source>
</evidence>
<reference evidence="5" key="1">
    <citation type="submission" date="2019-09" db="EMBL/GenBank/DDBJ databases">
        <title>Characterisation of the sponge microbiome using genome-centric metagenomics.</title>
        <authorList>
            <person name="Engelberts J.P."/>
            <person name="Robbins S.J."/>
            <person name="De Goeij J.M."/>
            <person name="Aranda M."/>
            <person name="Bell S.C."/>
            <person name="Webster N.S."/>
        </authorList>
    </citation>
    <scope>NUCLEOTIDE SEQUENCE</scope>
    <source>
        <strain evidence="5">SB0661_bin_32</strain>
    </source>
</reference>
<dbReference type="InterPro" id="IPR032466">
    <property type="entry name" value="Metal_Hydrolase"/>
</dbReference>
<evidence type="ECO:0000256" key="4">
    <source>
        <dbReference type="PROSITE-ProRule" id="PRU00679"/>
    </source>
</evidence>
<feature type="binding site" evidence="3">
    <location>
        <position position="176"/>
    </location>
    <ligand>
        <name>a divalent metal cation</name>
        <dbReference type="ChEBI" id="CHEBI:60240"/>
        <label>2</label>
    </ligand>
</feature>
<sequence length="311" mass="34274">MQIMTVLGPISPDELGVTAAHEHLILDSYYVSGDAFLAWTGCMADGLLIDEALIIDELAYFQKAGGRSVVEVTTPDLRRNPQGLKRIAEATGLNVIMGCGWYRGPFLPERIERANANELAAEIVRDLTEGADDTGIRAGIIGEIGADKDYISPAEERVFRAAARAHNQTGAAITTHAFLYPVGLDQLDILQEEGADLRRVIVGHCDTYLSLDYHEAIAKRGAYVQYDDIGKRYHCPDERRIAALIELLRRGYVSQILLSSDVCLRSHLHLNGGIGYDHVLAKFLPALREAGVSEEQIEMMTVENPKRVLAF</sequence>
<feature type="binding site" evidence="3">
    <location>
        <position position="143"/>
    </location>
    <ligand>
        <name>a divalent metal cation</name>
        <dbReference type="ChEBI" id="CHEBI:60240"/>
        <label>1</label>
    </ligand>
</feature>
<organism evidence="5">
    <name type="scientific">Caldilineaceae bacterium SB0661_bin_32</name>
    <dbReference type="NCBI Taxonomy" id="2605255"/>
    <lineage>
        <taxon>Bacteria</taxon>
        <taxon>Bacillati</taxon>
        <taxon>Chloroflexota</taxon>
        <taxon>Caldilineae</taxon>
        <taxon>Caldilineales</taxon>
        <taxon>Caldilineaceae</taxon>
    </lineage>
</organism>
<name>A0A6B1D8I7_9CHLR</name>
<evidence type="ECO:0000256" key="1">
    <source>
        <dbReference type="ARBA" id="ARBA00022723"/>
    </source>
</evidence>
<accession>A0A6B1D8I7</accession>
<evidence type="ECO:0000256" key="3">
    <source>
        <dbReference type="PIRSR" id="PIRSR601559-52"/>
    </source>
</evidence>
<feature type="binding site" evidence="3">
    <location>
        <position position="204"/>
    </location>
    <ligand>
        <name>a divalent metal cation</name>
        <dbReference type="ChEBI" id="CHEBI:60240"/>
        <label>2</label>
    </ligand>
</feature>
<dbReference type="GO" id="GO:0008270">
    <property type="term" value="F:zinc ion binding"/>
    <property type="evidence" value="ECO:0007669"/>
    <property type="project" value="InterPro"/>
</dbReference>
<dbReference type="PROSITE" id="PS51347">
    <property type="entry name" value="PHOSPHOTRIESTERASE_2"/>
    <property type="match status" value="1"/>
</dbReference>
<dbReference type="PANTHER" id="PTHR10819">
    <property type="entry name" value="PHOSPHOTRIESTERASE-RELATED"/>
    <property type="match status" value="1"/>
</dbReference>
<dbReference type="InterPro" id="IPR001559">
    <property type="entry name" value="Phosphotriesterase"/>
</dbReference>